<keyword evidence="2" id="KW-1185">Reference proteome</keyword>
<dbReference type="EMBL" id="CP117522">
    <property type="protein sequence ID" value="WNE96256.1"/>
    <property type="molecule type" value="Genomic_DNA"/>
</dbReference>
<protein>
    <submittedName>
        <fullName evidence="1">Uncharacterized protein</fullName>
    </submittedName>
</protein>
<accession>A0ABY9UUY8</accession>
<dbReference type="RefSeq" id="WP_311035460.1">
    <property type="nucleotide sequence ID" value="NZ_CP117522.1"/>
</dbReference>
<organism evidence="1 2">
    <name type="scientific">Streptomyces luomodiensis</name>
    <dbReference type="NCBI Taxonomy" id="3026192"/>
    <lineage>
        <taxon>Bacteria</taxon>
        <taxon>Bacillati</taxon>
        <taxon>Actinomycetota</taxon>
        <taxon>Actinomycetes</taxon>
        <taxon>Kitasatosporales</taxon>
        <taxon>Streptomycetaceae</taxon>
        <taxon>Streptomyces</taxon>
    </lineage>
</organism>
<proteinExistence type="predicted"/>
<sequence length="405" mass="45176">MSFFLALFSGAFGAVAGATLGALLSRWLGRERLSLSLLSIAREATQPGTGLSIPPSVVEWTRSFHWGMGLQRFSNPARIEEEIRACRRFTNESPDAKSTLPSLATQTEHATTRADKLTVVKELIKKPVIMSIIADGLYRKRIQIGDGGAKVRSMPGWSQGELLNYTVEPKGKDRIEINFIVDYETEGWDLSGEQAAQKLEATKRLLVALQRFDRDAIKACLEYAQEAIDEDFFRASAIEPRLEQSIKQGPLQVDAIVTNRGSQIGIVNRYALLYAKGGSPRELDPVLLKIDRAIGRDGRGGGKRDDHYISVDPHSTKRLIMTSESEGDNAERVEQLRKLKAAYDTGILECKISVIEQRTRNRQRRLWSPPKSFGADLVKDLKNAAKDPTVPTSRYRLSRYFSPGI</sequence>
<name>A0ABY9UUY8_9ACTN</name>
<evidence type="ECO:0000313" key="2">
    <source>
        <dbReference type="Proteomes" id="UP001305606"/>
    </source>
</evidence>
<gene>
    <name evidence="1" type="ORF">PS467_13380</name>
</gene>
<dbReference type="Proteomes" id="UP001305606">
    <property type="component" value="Chromosome"/>
</dbReference>
<evidence type="ECO:0000313" key="1">
    <source>
        <dbReference type="EMBL" id="WNE96256.1"/>
    </source>
</evidence>
<reference evidence="1 2" key="1">
    <citation type="submission" date="2023-02" db="EMBL/GenBank/DDBJ databases">
        <title>Streptomyces sp. SCA4-21 with antifungal activity against Fusarium oxysporum f. sp. cubense, Streptomyces sp. SCA2-17 with antifungal activity against Fusarium oxysporum f. sp. cubense.</title>
        <authorList>
            <person name="Qi D."/>
        </authorList>
    </citation>
    <scope>NUCLEOTIDE SEQUENCE [LARGE SCALE GENOMIC DNA]</scope>
    <source>
        <strain evidence="1 2">SCA4-21</strain>
    </source>
</reference>